<dbReference type="Proteomes" id="UP001152320">
    <property type="component" value="Chromosome 5"/>
</dbReference>
<sequence>MAPVVGQEWSAAYDKDNLQTCSNDNSRRERQRRPILASHGEVVFTSVDMKTYRTKPKTEANATTKSAKRTERANTPVYGSKNDAKSSSQTPEKGAELSRDLHGTKRLRALLLQEASQSIPLSNDNKKGTKGERHPHKTKIDKQPTSSVASPLSPRQHHDQYAFVKNVKPSMVKLALQYAKPINENVKEATHRKNTDTPDGDVHSLPKRMEEVNDLTDKSATEKIPDVRRFVRTLRNEREHVGLLWIAPPLIIGTAVFLVLVLAMCASLFTAAILSSIPLLEKIADEALRRLYRCGYMYETEDESTCRDFLEKLICQVETRTKAKIVAQLKQGISPRDL</sequence>
<comment type="caution">
    <text evidence="3">The sequence shown here is derived from an EMBL/GenBank/DDBJ whole genome shotgun (WGS) entry which is preliminary data.</text>
</comment>
<feature type="region of interest" description="Disordered" evidence="1">
    <location>
        <begin position="16"/>
        <end position="99"/>
    </location>
</feature>
<dbReference type="EMBL" id="JAIZAY010000005">
    <property type="protein sequence ID" value="KAJ8041959.1"/>
    <property type="molecule type" value="Genomic_DNA"/>
</dbReference>
<gene>
    <name evidence="3" type="ORF">HOLleu_12905</name>
</gene>
<accession>A0A9Q1CCB8</accession>
<evidence type="ECO:0000313" key="3">
    <source>
        <dbReference type="EMBL" id="KAJ8041959.1"/>
    </source>
</evidence>
<evidence type="ECO:0000256" key="1">
    <source>
        <dbReference type="SAM" id="MobiDB-lite"/>
    </source>
</evidence>
<feature type="compositionally biased region" description="Basic and acidic residues" evidence="1">
    <location>
        <begin position="124"/>
        <end position="142"/>
    </location>
</feature>
<keyword evidence="2" id="KW-0812">Transmembrane</keyword>
<evidence type="ECO:0000256" key="2">
    <source>
        <dbReference type="SAM" id="Phobius"/>
    </source>
</evidence>
<feature type="region of interest" description="Disordered" evidence="1">
    <location>
        <begin position="113"/>
        <end position="156"/>
    </location>
</feature>
<keyword evidence="2" id="KW-0472">Membrane</keyword>
<feature type="transmembrane region" description="Helical" evidence="2">
    <location>
        <begin position="250"/>
        <end position="280"/>
    </location>
</feature>
<name>A0A9Q1CCB8_HOLLE</name>
<proteinExistence type="predicted"/>
<reference evidence="3" key="1">
    <citation type="submission" date="2021-10" db="EMBL/GenBank/DDBJ databases">
        <title>Tropical sea cucumber genome reveals ecological adaptation and Cuvierian tubules defense mechanism.</title>
        <authorList>
            <person name="Chen T."/>
        </authorList>
    </citation>
    <scope>NUCLEOTIDE SEQUENCE</scope>
    <source>
        <strain evidence="3">Nanhai2018</strain>
        <tissue evidence="3">Muscle</tissue>
    </source>
</reference>
<protein>
    <submittedName>
        <fullName evidence="3">Uncharacterized protein</fullName>
    </submittedName>
</protein>
<evidence type="ECO:0000313" key="4">
    <source>
        <dbReference type="Proteomes" id="UP001152320"/>
    </source>
</evidence>
<organism evidence="3 4">
    <name type="scientific">Holothuria leucospilota</name>
    <name type="common">Black long sea cucumber</name>
    <name type="synonym">Mertensiothuria leucospilota</name>
    <dbReference type="NCBI Taxonomy" id="206669"/>
    <lineage>
        <taxon>Eukaryota</taxon>
        <taxon>Metazoa</taxon>
        <taxon>Echinodermata</taxon>
        <taxon>Eleutherozoa</taxon>
        <taxon>Echinozoa</taxon>
        <taxon>Holothuroidea</taxon>
        <taxon>Aspidochirotacea</taxon>
        <taxon>Aspidochirotida</taxon>
        <taxon>Holothuriidae</taxon>
        <taxon>Holothuria</taxon>
    </lineage>
</organism>
<dbReference type="AlphaFoldDB" id="A0A9Q1CCB8"/>
<keyword evidence="2" id="KW-1133">Transmembrane helix</keyword>
<feature type="compositionally biased region" description="Polar residues" evidence="1">
    <location>
        <begin position="114"/>
        <end position="123"/>
    </location>
</feature>
<keyword evidence="4" id="KW-1185">Reference proteome</keyword>